<keyword evidence="1" id="KW-0479">Metal-binding</keyword>
<dbReference type="PROSITE" id="PS51379">
    <property type="entry name" value="4FE4S_FER_2"/>
    <property type="match status" value="2"/>
</dbReference>
<dbReference type="AlphaFoldDB" id="A0A399D0N6"/>
<dbReference type="Pfam" id="PF01656">
    <property type="entry name" value="CbiA"/>
    <property type="match status" value="1"/>
</dbReference>
<sequence>MREITILSGKGGAGKTSVAAAIASMAGNAVFCDNDVDAADLHLIFEPEIREKYDFDSGSKAEIDPSKCSICGLCMEYCRFDSIHLNASGVPEVNPFQCEGCRLCERICPEEAVTLLQFNNNKWFVSQTRFGPLVHAQMGAGEENSGRLVTEIRKRAKAIAVQTHADFIINDGPPGIGCPAIASVTGTGTVLLVIEPSLSGLHDATRLFELVQSFRIRVFALINKFDINAEITARIERFLSENDIPLLGKIPFDTRLVDAMVGGQTITEYAPDCEVSKEMESIWQKIVSFTAPDRVPNPAGAK</sequence>
<dbReference type="PROSITE" id="PS00198">
    <property type="entry name" value="4FE4S_FER_1"/>
    <property type="match status" value="1"/>
</dbReference>
<evidence type="ECO:0000313" key="5">
    <source>
        <dbReference type="EMBL" id="RIH64292.1"/>
    </source>
</evidence>
<evidence type="ECO:0000256" key="2">
    <source>
        <dbReference type="ARBA" id="ARBA00023004"/>
    </source>
</evidence>
<name>A0A399D0N6_9BACT</name>
<dbReference type="Gene3D" id="3.40.50.300">
    <property type="entry name" value="P-loop containing nucleotide triphosphate hydrolases"/>
    <property type="match status" value="1"/>
</dbReference>
<dbReference type="OrthoDB" id="9778602at2"/>
<reference evidence="5 7" key="1">
    <citation type="journal article" date="2015" name="Int. J. Syst. Evol. Microbiol.">
        <title>Mariniphaga sediminis sp. nov., isolated from coastal sediment.</title>
        <authorList>
            <person name="Wang F.Q."/>
            <person name="Shen Q.Y."/>
            <person name="Chen G.J."/>
            <person name="Du Z.J."/>
        </authorList>
    </citation>
    <scope>NUCLEOTIDE SEQUENCE [LARGE SCALE GENOMIC DNA]</scope>
    <source>
        <strain evidence="5 7">SY21</strain>
    </source>
</reference>
<dbReference type="Gene3D" id="3.30.70.20">
    <property type="match status" value="1"/>
</dbReference>
<dbReference type="InterPro" id="IPR017900">
    <property type="entry name" value="4Fe4S_Fe_S_CS"/>
</dbReference>
<evidence type="ECO:0000313" key="6">
    <source>
        <dbReference type="EMBL" id="RIH66571.1"/>
    </source>
</evidence>
<evidence type="ECO:0000256" key="1">
    <source>
        <dbReference type="ARBA" id="ARBA00022723"/>
    </source>
</evidence>
<proteinExistence type="predicted"/>
<organism evidence="5 7">
    <name type="scientific">Mariniphaga sediminis</name>
    <dbReference type="NCBI Taxonomy" id="1628158"/>
    <lineage>
        <taxon>Bacteria</taxon>
        <taxon>Pseudomonadati</taxon>
        <taxon>Bacteroidota</taxon>
        <taxon>Bacteroidia</taxon>
        <taxon>Marinilabiliales</taxon>
        <taxon>Prolixibacteraceae</taxon>
        <taxon>Mariniphaga</taxon>
    </lineage>
</organism>
<accession>A0A399D0N6</accession>
<reference evidence="5" key="2">
    <citation type="submission" date="2018-08" db="EMBL/GenBank/DDBJ databases">
        <authorList>
            <person name="Ferrada E.E."/>
            <person name="Latorre B.A."/>
        </authorList>
    </citation>
    <scope>NUCLEOTIDE SEQUENCE</scope>
    <source>
        <strain evidence="5">SY21</strain>
    </source>
</reference>
<dbReference type="InterPro" id="IPR027417">
    <property type="entry name" value="P-loop_NTPase"/>
</dbReference>
<comment type="caution">
    <text evidence="5">The sequence shown here is derived from an EMBL/GenBank/DDBJ whole genome shotgun (WGS) entry which is preliminary data.</text>
</comment>
<dbReference type="PANTHER" id="PTHR43534:SF1">
    <property type="entry name" value="4FE-4S CLUSTER CONTAINING PARA FAMILY ATPASE PROTEIN"/>
    <property type="match status" value="1"/>
</dbReference>
<evidence type="ECO:0000313" key="7">
    <source>
        <dbReference type="Proteomes" id="UP000266441"/>
    </source>
</evidence>
<dbReference type="InterPro" id="IPR017896">
    <property type="entry name" value="4Fe4S_Fe-S-bd"/>
</dbReference>
<evidence type="ECO:0000259" key="4">
    <source>
        <dbReference type="PROSITE" id="PS51379"/>
    </source>
</evidence>
<dbReference type="Proteomes" id="UP000266441">
    <property type="component" value="Unassembled WGS sequence"/>
</dbReference>
<dbReference type="PANTHER" id="PTHR43534">
    <property type="entry name" value="MIND SUPERFAMILY P-LOOP ATPASE CONTAINING AN INSERTED FERREDOXIN DOMAIN"/>
    <property type="match status" value="1"/>
</dbReference>
<dbReference type="SUPFAM" id="SSF52540">
    <property type="entry name" value="P-loop containing nucleoside triphosphate hydrolases"/>
    <property type="match status" value="1"/>
</dbReference>
<feature type="domain" description="4Fe-4S ferredoxin-type" evidence="4">
    <location>
        <begin position="89"/>
        <end position="118"/>
    </location>
</feature>
<protein>
    <submittedName>
        <fullName evidence="5">(4Fe-4S)-binding protein</fullName>
    </submittedName>
</protein>
<dbReference type="EMBL" id="QWET01000012">
    <property type="protein sequence ID" value="RIH64292.1"/>
    <property type="molecule type" value="Genomic_DNA"/>
</dbReference>
<keyword evidence="3" id="KW-0411">Iron-sulfur</keyword>
<keyword evidence="2" id="KW-0408">Iron</keyword>
<dbReference type="InterPro" id="IPR002586">
    <property type="entry name" value="CobQ/CobB/MinD/ParA_Nub-bd_dom"/>
</dbReference>
<dbReference type="RefSeq" id="WP_119348445.1">
    <property type="nucleotide sequence ID" value="NZ_QWET01000002.1"/>
</dbReference>
<gene>
    <name evidence="6" type="ORF">D1164_02910</name>
    <name evidence="5" type="ORF">D1164_15865</name>
</gene>
<dbReference type="EMBL" id="QWET01000002">
    <property type="protein sequence ID" value="RIH66571.1"/>
    <property type="molecule type" value="Genomic_DNA"/>
</dbReference>
<evidence type="ECO:0000256" key="3">
    <source>
        <dbReference type="ARBA" id="ARBA00023014"/>
    </source>
</evidence>
<dbReference type="GO" id="GO:0051536">
    <property type="term" value="F:iron-sulfur cluster binding"/>
    <property type="evidence" value="ECO:0007669"/>
    <property type="project" value="UniProtKB-KW"/>
</dbReference>
<feature type="domain" description="4Fe-4S ferredoxin-type" evidence="4">
    <location>
        <begin position="59"/>
        <end position="88"/>
    </location>
</feature>
<dbReference type="CDD" id="cd03110">
    <property type="entry name" value="SIMIBI_bact_arch"/>
    <property type="match status" value="1"/>
</dbReference>
<keyword evidence="7" id="KW-1185">Reference proteome</keyword>
<dbReference type="GO" id="GO:0046872">
    <property type="term" value="F:metal ion binding"/>
    <property type="evidence" value="ECO:0007669"/>
    <property type="project" value="UniProtKB-KW"/>
</dbReference>
<dbReference type="Pfam" id="PF00037">
    <property type="entry name" value="Fer4"/>
    <property type="match status" value="1"/>
</dbReference>